<accession>A0A026X3V6</accession>
<evidence type="ECO:0000313" key="1">
    <source>
        <dbReference type="EMBL" id="EZA62069.1"/>
    </source>
</evidence>
<evidence type="ECO:0000313" key="2">
    <source>
        <dbReference type="Proteomes" id="UP000053097"/>
    </source>
</evidence>
<sequence length="57" mass="6386">MLSLRPRTPILGLTTFDMRSAWVSELTLLTQFTSTFVRHVEISCGALTSATHPPQRI</sequence>
<dbReference type="AlphaFoldDB" id="A0A026X3V6"/>
<proteinExistence type="predicted"/>
<organism evidence="1 2">
    <name type="scientific">Ooceraea biroi</name>
    <name type="common">Clonal raider ant</name>
    <name type="synonym">Cerapachys biroi</name>
    <dbReference type="NCBI Taxonomy" id="2015173"/>
    <lineage>
        <taxon>Eukaryota</taxon>
        <taxon>Metazoa</taxon>
        <taxon>Ecdysozoa</taxon>
        <taxon>Arthropoda</taxon>
        <taxon>Hexapoda</taxon>
        <taxon>Insecta</taxon>
        <taxon>Pterygota</taxon>
        <taxon>Neoptera</taxon>
        <taxon>Endopterygota</taxon>
        <taxon>Hymenoptera</taxon>
        <taxon>Apocrita</taxon>
        <taxon>Aculeata</taxon>
        <taxon>Formicoidea</taxon>
        <taxon>Formicidae</taxon>
        <taxon>Dorylinae</taxon>
        <taxon>Ooceraea</taxon>
    </lineage>
</organism>
<reference evidence="1 2" key="1">
    <citation type="journal article" date="2014" name="Curr. Biol.">
        <title>The genome of the clonal raider ant Cerapachys biroi.</title>
        <authorList>
            <person name="Oxley P.R."/>
            <person name="Ji L."/>
            <person name="Fetter-Pruneda I."/>
            <person name="McKenzie S.K."/>
            <person name="Li C."/>
            <person name="Hu H."/>
            <person name="Zhang G."/>
            <person name="Kronauer D.J."/>
        </authorList>
    </citation>
    <scope>NUCLEOTIDE SEQUENCE [LARGE SCALE GENOMIC DNA]</scope>
</reference>
<protein>
    <submittedName>
        <fullName evidence="1">Uncharacterized protein</fullName>
    </submittedName>
</protein>
<dbReference type="EMBL" id="KK107034">
    <property type="protein sequence ID" value="EZA62069.1"/>
    <property type="molecule type" value="Genomic_DNA"/>
</dbReference>
<dbReference type="Proteomes" id="UP000053097">
    <property type="component" value="Unassembled WGS sequence"/>
</dbReference>
<keyword evidence="2" id="KW-1185">Reference proteome</keyword>
<gene>
    <name evidence="1" type="ORF">X777_06755</name>
</gene>
<name>A0A026X3V6_OOCBI</name>